<accession>A0A7W6RGJ4</accession>
<organism evidence="2 3">
    <name type="scientific">Roseospira visakhapatnamensis</name>
    <dbReference type="NCBI Taxonomy" id="390880"/>
    <lineage>
        <taxon>Bacteria</taxon>
        <taxon>Pseudomonadati</taxon>
        <taxon>Pseudomonadota</taxon>
        <taxon>Alphaproteobacteria</taxon>
        <taxon>Rhodospirillales</taxon>
        <taxon>Rhodospirillaceae</taxon>
        <taxon>Roseospira</taxon>
    </lineage>
</organism>
<feature type="region of interest" description="Disordered" evidence="1">
    <location>
        <begin position="77"/>
        <end position="96"/>
    </location>
</feature>
<comment type="caution">
    <text evidence="2">The sequence shown here is derived from an EMBL/GenBank/DDBJ whole genome shotgun (WGS) entry which is preliminary data.</text>
</comment>
<evidence type="ECO:0000313" key="2">
    <source>
        <dbReference type="EMBL" id="MBB4268148.1"/>
    </source>
</evidence>
<name>A0A7W6RGJ4_9PROT</name>
<dbReference type="RefSeq" id="WP_184048817.1">
    <property type="nucleotide sequence ID" value="NZ_JACIGK010000054.1"/>
</dbReference>
<protein>
    <submittedName>
        <fullName evidence="2">Uncharacterized protein</fullName>
    </submittedName>
</protein>
<dbReference type="EMBL" id="JACIGK010000054">
    <property type="protein sequence ID" value="MBB4268148.1"/>
    <property type="molecule type" value="Genomic_DNA"/>
</dbReference>
<dbReference type="AlphaFoldDB" id="A0A7W6RGJ4"/>
<keyword evidence="3" id="KW-1185">Reference proteome</keyword>
<proteinExistence type="predicted"/>
<evidence type="ECO:0000256" key="1">
    <source>
        <dbReference type="SAM" id="MobiDB-lite"/>
    </source>
</evidence>
<dbReference type="Proteomes" id="UP000554286">
    <property type="component" value="Unassembled WGS sequence"/>
</dbReference>
<feature type="compositionally biased region" description="Basic and acidic residues" evidence="1">
    <location>
        <begin position="79"/>
        <end position="96"/>
    </location>
</feature>
<sequence>MPVHPACADAVALFLAADREWEVSQQTGHLMRWDMVACEVVWRMMGIPVGSPRVASVIEAARAIAAHAQAEANRLIGARLERDRRRRDQERPAHGR</sequence>
<evidence type="ECO:0000313" key="3">
    <source>
        <dbReference type="Proteomes" id="UP000554286"/>
    </source>
</evidence>
<gene>
    <name evidence="2" type="ORF">GGD89_003804</name>
</gene>
<reference evidence="2 3" key="1">
    <citation type="submission" date="2020-08" db="EMBL/GenBank/DDBJ databases">
        <title>Genome sequencing of Purple Non-Sulfur Bacteria from various extreme environments.</title>
        <authorList>
            <person name="Mayer M."/>
        </authorList>
    </citation>
    <scope>NUCLEOTIDE SEQUENCE [LARGE SCALE GENOMIC DNA]</scope>
    <source>
        <strain evidence="2 3">JA131</strain>
    </source>
</reference>